<reference evidence="2" key="1">
    <citation type="journal article" date="2021" name="Proc. Natl. Acad. Sci. U.S.A.">
        <title>A Catalog of Tens of Thousands of Viruses from Human Metagenomes Reveals Hidden Associations with Chronic Diseases.</title>
        <authorList>
            <person name="Tisza M.J."/>
            <person name="Buck C.B."/>
        </authorList>
    </citation>
    <scope>NUCLEOTIDE SEQUENCE</scope>
    <source>
        <strain evidence="2">CtL1g6</strain>
    </source>
</reference>
<keyword evidence="1" id="KW-1133">Transmembrane helix</keyword>
<accession>A0A8S5REM2</accession>
<keyword evidence="1" id="KW-0472">Membrane</keyword>
<dbReference type="EMBL" id="BK059099">
    <property type="protein sequence ID" value="DAE29807.1"/>
    <property type="molecule type" value="Genomic_DNA"/>
</dbReference>
<sequence>MDVNTVVALIGSVGFPIVACCAMAWFVNNTVENFRESIEKNNSLMDELIALLRSDDVKSNF</sequence>
<proteinExistence type="predicted"/>
<organism evidence="2">
    <name type="scientific">virus sp. ctL1g6</name>
    <dbReference type="NCBI Taxonomy" id="2827988"/>
    <lineage>
        <taxon>Viruses</taxon>
    </lineage>
</organism>
<protein>
    <submittedName>
        <fullName evidence="2">YvrJ protein family protein</fullName>
    </submittedName>
</protein>
<evidence type="ECO:0000256" key="1">
    <source>
        <dbReference type="SAM" id="Phobius"/>
    </source>
</evidence>
<feature type="transmembrane region" description="Helical" evidence="1">
    <location>
        <begin position="6"/>
        <end position="27"/>
    </location>
</feature>
<keyword evidence="1" id="KW-0812">Transmembrane</keyword>
<evidence type="ECO:0000313" key="2">
    <source>
        <dbReference type="EMBL" id="DAE29807.1"/>
    </source>
</evidence>
<name>A0A8S5REM2_9VIRU</name>